<organism evidence="3 4">
    <name type="scientific">Hymenobacter saemangeumensis</name>
    <dbReference type="NCBI Taxonomy" id="1084522"/>
    <lineage>
        <taxon>Bacteria</taxon>
        <taxon>Pseudomonadati</taxon>
        <taxon>Bacteroidota</taxon>
        <taxon>Cytophagia</taxon>
        <taxon>Cytophagales</taxon>
        <taxon>Hymenobacteraceae</taxon>
        <taxon>Hymenobacter</taxon>
    </lineage>
</organism>
<name>A0ABP8I5X5_9BACT</name>
<dbReference type="EMBL" id="BAABGZ010000013">
    <property type="protein sequence ID" value="GAA4352040.1"/>
    <property type="molecule type" value="Genomic_DNA"/>
</dbReference>
<dbReference type="RefSeq" id="WP_345234638.1">
    <property type="nucleotide sequence ID" value="NZ_BAABGZ010000013.1"/>
</dbReference>
<evidence type="ECO:0000256" key="2">
    <source>
        <dbReference type="HAMAP-Rule" id="MF_00048"/>
    </source>
</evidence>
<sequence length="119" mass="13354">MAYASHELGQAGEAAAADYLGGLGFELLARSYRHGRAEVDLVMRQGQELLLFVEVKTRSSAQFGPPETFVSARKKELFRLAATQLQEELDWRGDIRFDIVALTLLGSGFRIEHFEDAFF</sequence>
<gene>
    <name evidence="3" type="ORF">GCM10023185_11280</name>
</gene>
<dbReference type="PANTHER" id="PTHR34039:SF1">
    <property type="entry name" value="UPF0102 PROTEIN YRAN"/>
    <property type="match status" value="1"/>
</dbReference>
<evidence type="ECO:0000313" key="4">
    <source>
        <dbReference type="Proteomes" id="UP001501153"/>
    </source>
</evidence>
<reference evidence="4" key="1">
    <citation type="journal article" date="2019" name="Int. J. Syst. Evol. Microbiol.">
        <title>The Global Catalogue of Microorganisms (GCM) 10K type strain sequencing project: providing services to taxonomists for standard genome sequencing and annotation.</title>
        <authorList>
            <consortium name="The Broad Institute Genomics Platform"/>
            <consortium name="The Broad Institute Genome Sequencing Center for Infectious Disease"/>
            <person name="Wu L."/>
            <person name="Ma J."/>
        </authorList>
    </citation>
    <scope>NUCLEOTIDE SEQUENCE [LARGE SCALE GENOMIC DNA]</scope>
    <source>
        <strain evidence="4">JCM 17923</strain>
    </source>
</reference>
<proteinExistence type="inferred from homology"/>
<protein>
    <recommendedName>
        <fullName evidence="2">UPF0102 protein GCM10023185_11280</fullName>
    </recommendedName>
</protein>
<dbReference type="HAMAP" id="MF_00048">
    <property type="entry name" value="UPF0102"/>
    <property type="match status" value="1"/>
</dbReference>
<keyword evidence="4" id="KW-1185">Reference proteome</keyword>
<evidence type="ECO:0000256" key="1">
    <source>
        <dbReference type="ARBA" id="ARBA00006738"/>
    </source>
</evidence>
<dbReference type="Gene3D" id="3.40.1350.10">
    <property type="match status" value="1"/>
</dbReference>
<comment type="caution">
    <text evidence="3">The sequence shown here is derived from an EMBL/GenBank/DDBJ whole genome shotgun (WGS) entry which is preliminary data.</text>
</comment>
<accession>A0ABP8I5X5</accession>
<dbReference type="PANTHER" id="PTHR34039">
    <property type="entry name" value="UPF0102 PROTEIN YRAN"/>
    <property type="match status" value="1"/>
</dbReference>
<dbReference type="SUPFAM" id="SSF52980">
    <property type="entry name" value="Restriction endonuclease-like"/>
    <property type="match status" value="1"/>
</dbReference>
<evidence type="ECO:0000313" key="3">
    <source>
        <dbReference type="EMBL" id="GAA4352040.1"/>
    </source>
</evidence>
<dbReference type="InterPro" id="IPR003509">
    <property type="entry name" value="UPF0102_YraN-like"/>
</dbReference>
<comment type="similarity">
    <text evidence="1 2">Belongs to the UPF0102 family.</text>
</comment>
<dbReference type="Pfam" id="PF02021">
    <property type="entry name" value="UPF0102"/>
    <property type="match status" value="1"/>
</dbReference>
<dbReference type="InterPro" id="IPR011335">
    <property type="entry name" value="Restrct_endonuc-II-like"/>
</dbReference>
<dbReference type="InterPro" id="IPR011856">
    <property type="entry name" value="tRNA_endonuc-like_dom_sf"/>
</dbReference>
<dbReference type="Proteomes" id="UP001501153">
    <property type="component" value="Unassembled WGS sequence"/>
</dbReference>